<keyword evidence="5 9" id="KW-1133">Transmembrane helix</keyword>
<dbReference type="RefSeq" id="WP_282761223.1">
    <property type="nucleotide sequence ID" value="NZ_JASCTH010000010.1"/>
</dbReference>
<name>A0ABT6WL43_9ACTN</name>
<reference evidence="10 11" key="1">
    <citation type="submission" date="2023-05" db="EMBL/GenBank/DDBJ databases">
        <title>Actinoplanes sp. NEAU-A12 genome sequencing.</title>
        <authorList>
            <person name="Wang Z.-S."/>
        </authorList>
    </citation>
    <scope>NUCLEOTIDE SEQUENCE [LARGE SCALE GENOMIC DNA]</scope>
    <source>
        <strain evidence="10 11">NEAU-A12</strain>
    </source>
</reference>
<evidence type="ECO:0000256" key="9">
    <source>
        <dbReference type="SAM" id="Phobius"/>
    </source>
</evidence>
<feature type="transmembrane region" description="Helical" evidence="9">
    <location>
        <begin position="218"/>
        <end position="237"/>
    </location>
</feature>
<evidence type="ECO:0000256" key="3">
    <source>
        <dbReference type="ARBA" id="ARBA00022475"/>
    </source>
</evidence>
<evidence type="ECO:0000256" key="1">
    <source>
        <dbReference type="ARBA" id="ARBA00004651"/>
    </source>
</evidence>
<dbReference type="InterPro" id="IPR044669">
    <property type="entry name" value="YneE/VCCN1/2-like"/>
</dbReference>
<dbReference type="Pfam" id="PF25539">
    <property type="entry name" value="Bestrophin_2"/>
    <property type="match status" value="1"/>
</dbReference>
<evidence type="ECO:0000313" key="10">
    <source>
        <dbReference type="EMBL" id="MDI6100455.1"/>
    </source>
</evidence>
<dbReference type="PANTHER" id="PTHR33281:SF19">
    <property type="entry name" value="VOLTAGE-DEPENDENT ANION CHANNEL-FORMING PROTEIN YNEE"/>
    <property type="match status" value="1"/>
</dbReference>
<feature type="transmembrane region" description="Helical" evidence="9">
    <location>
        <begin position="12"/>
        <end position="36"/>
    </location>
</feature>
<evidence type="ECO:0000256" key="6">
    <source>
        <dbReference type="ARBA" id="ARBA00023065"/>
    </source>
</evidence>
<comment type="caution">
    <text evidence="10">The sequence shown here is derived from an EMBL/GenBank/DDBJ whole genome shotgun (WGS) entry which is preliminary data.</text>
</comment>
<keyword evidence="4 9" id="KW-0812">Transmembrane</keyword>
<evidence type="ECO:0000313" key="11">
    <source>
        <dbReference type="Proteomes" id="UP001241758"/>
    </source>
</evidence>
<evidence type="ECO:0000256" key="2">
    <source>
        <dbReference type="ARBA" id="ARBA00022448"/>
    </source>
</evidence>
<feature type="transmembrane region" description="Helical" evidence="9">
    <location>
        <begin position="42"/>
        <end position="63"/>
    </location>
</feature>
<feature type="transmembrane region" description="Helical" evidence="9">
    <location>
        <begin position="243"/>
        <end position="261"/>
    </location>
</feature>
<organism evidence="10 11">
    <name type="scientific">Actinoplanes sandaracinus</name>
    <dbReference type="NCBI Taxonomy" id="3045177"/>
    <lineage>
        <taxon>Bacteria</taxon>
        <taxon>Bacillati</taxon>
        <taxon>Actinomycetota</taxon>
        <taxon>Actinomycetes</taxon>
        <taxon>Micromonosporales</taxon>
        <taxon>Micromonosporaceae</taxon>
        <taxon>Actinoplanes</taxon>
    </lineage>
</organism>
<keyword evidence="3" id="KW-1003">Cell membrane</keyword>
<keyword evidence="11" id="KW-1185">Reference proteome</keyword>
<evidence type="ECO:0000256" key="5">
    <source>
        <dbReference type="ARBA" id="ARBA00022989"/>
    </source>
</evidence>
<gene>
    <name evidence="10" type="ORF">QLQ12_17745</name>
</gene>
<keyword evidence="2" id="KW-0813">Transport</keyword>
<dbReference type="PANTHER" id="PTHR33281">
    <property type="entry name" value="UPF0187 PROTEIN YNEE"/>
    <property type="match status" value="1"/>
</dbReference>
<dbReference type="EMBL" id="JASCTH010000010">
    <property type="protein sequence ID" value="MDI6100455.1"/>
    <property type="molecule type" value="Genomic_DNA"/>
</dbReference>
<accession>A0ABT6WL43</accession>
<keyword evidence="7 9" id="KW-0472">Membrane</keyword>
<evidence type="ECO:0000256" key="8">
    <source>
        <dbReference type="ARBA" id="ARBA00034708"/>
    </source>
</evidence>
<sequence>MLVKRNLSPLRVVGYVWRPTLYAAAVSVAVLALRLARPDDRWYRLPFAPIGTLAAALAIVVAFRANASYQRWAEARTLWQGITNNSRILARQVIAATGDAITAGKGGPPPDVLAFQREVVLRVVAFARVLRAELRGTETTEGLDRFLAPAELKRIEAAENGSNMLLTDIGIMIKAGVRAERIGQFDPIVLEPNLAALNNWAGGAEKIKTTPIPRQYSFFSRAFIATLTTLLPFGLVGQLDGVLLWWLVPLSTMTSALFILLERTSEVNDQPFANAVTDIPMTAICRTIERDLREMLGDTSLPARPVPVDGYLW</sequence>
<dbReference type="Proteomes" id="UP001241758">
    <property type="component" value="Unassembled WGS sequence"/>
</dbReference>
<proteinExistence type="inferred from homology"/>
<comment type="subcellular location">
    <subcellularLocation>
        <location evidence="1">Cell membrane</location>
        <topology evidence="1">Multi-pass membrane protein</topology>
    </subcellularLocation>
</comment>
<evidence type="ECO:0000256" key="4">
    <source>
        <dbReference type="ARBA" id="ARBA00022692"/>
    </source>
</evidence>
<comment type="similarity">
    <text evidence="8">Belongs to the anion channel-forming bestrophin (TC 1.A.46) family.</text>
</comment>
<protein>
    <submittedName>
        <fullName evidence="10">Bestrophin family ion channel</fullName>
    </submittedName>
</protein>
<evidence type="ECO:0000256" key="7">
    <source>
        <dbReference type="ARBA" id="ARBA00023136"/>
    </source>
</evidence>
<keyword evidence="6" id="KW-0406">Ion transport</keyword>